<evidence type="ECO:0000313" key="1">
    <source>
        <dbReference type="EMBL" id="BAY70502.1"/>
    </source>
</evidence>
<reference evidence="1 2" key="1">
    <citation type="submission" date="2017-06" db="EMBL/GenBank/DDBJ databases">
        <title>Genome sequencing of cyanobaciteial culture collection at National Institute for Environmental Studies (NIES).</title>
        <authorList>
            <person name="Hirose Y."/>
            <person name="Shimura Y."/>
            <person name="Fujisawa T."/>
            <person name="Nakamura Y."/>
            <person name="Kawachi M."/>
        </authorList>
    </citation>
    <scope>NUCLEOTIDE SEQUENCE [LARGE SCALE GENOMIC DNA]</scope>
    <source>
        <strain evidence="1 2">NIES-23</strain>
    </source>
</reference>
<proteinExistence type="predicted"/>
<protein>
    <submittedName>
        <fullName evidence="1">Uncharacterized protein</fullName>
    </submittedName>
</protein>
<name>A0A1Z4KNH9_ANAVA</name>
<organism evidence="1 2">
    <name type="scientific">Trichormus variabilis NIES-23</name>
    <dbReference type="NCBI Taxonomy" id="1973479"/>
    <lineage>
        <taxon>Bacteria</taxon>
        <taxon>Bacillati</taxon>
        <taxon>Cyanobacteriota</taxon>
        <taxon>Cyanophyceae</taxon>
        <taxon>Nostocales</taxon>
        <taxon>Nostocaceae</taxon>
        <taxon>Trichormus</taxon>
    </lineage>
</organism>
<evidence type="ECO:0000313" key="2">
    <source>
        <dbReference type="Proteomes" id="UP000217507"/>
    </source>
</evidence>
<dbReference type="Proteomes" id="UP000217507">
    <property type="component" value="Chromosome"/>
</dbReference>
<dbReference type="AlphaFoldDB" id="A0A1Z4KNH9"/>
<accession>A0A1Z4KNH9</accession>
<gene>
    <name evidence="1" type="ORF">NIES23_33060</name>
</gene>
<dbReference type="EMBL" id="AP018216">
    <property type="protein sequence ID" value="BAY70502.1"/>
    <property type="molecule type" value="Genomic_DNA"/>
</dbReference>
<sequence>MLNAVFVTGIYASIQKLFALKCEVLDPIVSITISREILSNQTKLTGIN</sequence>